<dbReference type="Gene3D" id="3.40.50.300">
    <property type="entry name" value="P-loop containing nucleotide triphosphate hydrolases"/>
    <property type="match status" value="1"/>
</dbReference>
<evidence type="ECO:0000256" key="1">
    <source>
        <dbReference type="ARBA" id="ARBA00005417"/>
    </source>
</evidence>
<dbReference type="RefSeq" id="WP_090902200.1">
    <property type="nucleotide sequence ID" value="NZ_CZPZ01000036.1"/>
</dbReference>
<evidence type="ECO:0000313" key="8">
    <source>
        <dbReference type="Proteomes" id="UP000198736"/>
    </source>
</evidence>
<dbReference type="OrthoDB" id="9779136at2"/>
<evidence type="ECO:0000256" key="4">
    <source>
        <dbReference type="ARBA" id="ARBA00022840"/>
    </source>
</evidence>
<keyword evidence="2" id="KW-0813">Transport</keyword>
<evidence type="ECO:0000256" key="3">
    <source>
        <dbReference type="ARBA" id="ARBA00022741"/>
    </source>
</evidence>
<sequence>MAQETTRVTLALENINAYYGESHILRDVSFTIEPGEVVCLMGRNGMGKTTTLKTLTGLLPARSGTITFDGRDITQDRTDLRAKRGLAYVPQGREIIPHLTVHQNLLLGYWNRPAITGDVSEKDAFNEVYHLFPKLTQILHRPGGVLSGGEQQQLAIGRAILSSPKLLLLDEPTEGIQPSIVDQIEDVILGFKQSRRFAILLVEQGLHFAARLAEKYVVMAKGAVMAQGKSTELNADMVRHHLTV</sequence>
<dbReference type="CDD" id="cd03224">
    <property type="entry name" value="ABC_TM1139_LivF_branched"/>
    <property type="match status" value="1"/>
</dbReference>
<dbReference type="InterPro" id="IPR003439">
    <property type="entry name" value="ABC_transporter-like_ATP-bd"/>
</dbReference>
<evidence type="ECO:0000256" key="2">
    <source>
        <dbReference type="ARBA" id="ARBA00022448"/>
    </source>
</evidence>
<comment type="similarity">
    <text evidence="1">Belongs to the ABC transporter superfamily.</text>
</comment>
<dbReference type="InterPro" id="IPR052156">
    <property type="entry name" value="BCAA_Transport_ATP-bd_LivF"/>
</dbReference>
<protein>
    <submittedName>
        <fullName evidence="7">Urea ABC transporter, ATP-binding protein UrtE</fullName>
    </submittedName>
</protein>
<dbReference type="Proteomes" id="UP000198736">
    <property type="component" value="Unassembled WGS sequence"/>
</dbReference>
<dbReference type="PANTHER" id="PTHR43820">
    <property type="entry name" value="HIGH-AFFINITY BRANCHED-CHAIN AMINO ACID TRANSPORT ATP-BINDING PROTEIN LIVF"/>
    <property type="match status" value="1"/>
</dbReference>
<reference evidence="8" key="1">
    <citation type="submission" date="2015-10" db="EMBL/GenBank/DDBJ databases">
        <authorList>
            <person name="Luecker S."/>
            <person name="Luecker S."/>
        </authorList>
    </citation>
    <scope>NUCLEOTIDE SEQUENCE [LARGE SCALE GENOMIC DNA]</scope>
</reference>
<feature type="domain" description="ABC transporter" evidence="6">
    <location>
        <begin position="10"/>
        <end position="242"/>
    </location>
</feature>
<dbReference type="NCBIfam" id="TIGR03410">
    <property type="entry name" value="urea_trans_UrtE"/>
    <property type="match status" value="1"/>
</dbReference>
<accession>A0A0S4LTG7</accession>
<dbReference type="SUPFAM" id="SSF52540">
    <property type="entry name" value="P-loop containing nucleoside triphosphate hydrolases"/>
    <property type="match status" value="1"/>
</dbReference>
<keyword evidence="5" id="KW-0029">Amino-acid transport</keyword>
<dbReference type="STRING" id="1742973.COMA2_90006"/>
<keyword evidence="4 7" id="KW-0067">ATP-binding</keyword>
<dbReference type="GO" id="GO:0005524">
    <property type="term" value="F:ATP binding"/>
    <property type="evidence" value="ECO:0007669"/>
    <property type="project" value="UniProtKB-KW"/>
</dbReference>
<dbReference type="GO" id="GO:0016887">
    <property type="term" value="F:ATP hydrolysis activity"/>
    <property type="evidence" value="ECO:0007669"/>
    <property type="project" value="InterPro"/>
</dbReference>
<dbReference type="InterPro" id="IPR003593">
    <property type="entry name" value="AAA+_ATPase"/>
</dbReference>
<dbReference type="AlphaFoldDB" id="A0A0S4LTG7"/>
<dbReference type="EMBL" id="CZPZ01000036">
    <property type="protein sequence ID" value="CUS39832.1"/>
    <property type="molecule type" value="Genomic_DNA"/>
</dbReference>
<dbReference type="InterPro" id="IPR017780">
    <property type="entry name" value="ABC_transptr_urea_ATP-bd_UrtE"/>
</dbReference>
<dbReference type="InterPro" id="IPR027417">
    <property type="entry name" value="P-loop_NTPase"/>
</dbReference>
<evidence type="ECO:0000259" key="6">
    <source>
        <dbReference type="PROSITE" id="PS50893"/>
    </source>
</evidence>
<dbReference type="SMART" id="SM00382">
    <property type="entry name" value="AAA"/>
    <property type="match status" value="1"/>
</dbReference>
<organism evidence="7 8">
    <name type="scientific">Candidatus Nitrospira nitrificans</name>
    <dbReference type="NCBI Taxonomy" id="1742973"/>
    <lineage>
        <taxon>Bacteria</taxon>
        <taxon>Pseudomonadati</taxon>
        <taxon>Nitrospirota</taxon>
        <taxon>Nitrospiria</taxon>
        <taxon>Nitrospirales</taxon>
        <taxon>Nitrospiraceae</taxon>
        <taxon>Nitrospira</taxon>
    </lineage>
</organism>
<evidence type="ECO:0000256" key="5">
    <source>
        <dbReference type="ARBA" id="ARBA00022970"/>
    </source>
</evidence>
<name>A0A0S4LTG7_9BACT</name>
<dbReference type="PROSITE" id="PS50893">
    <property type="entry name" value="ABC_TRANSPORTER_2"/>
    <property type="match status" value="1"/>
</dbReference>
<keyword evidence="8" id="KW-1185">Reference proteome</keyword>
<keyword evidence="3" id="KW-0547">Nucleotide-binding</keyword>
<evidence type="ECO:0000313" key="7">
    <source>
        <dbReference type="EMBL" id="CUS39832.1"/>
    </source>
</evidence>
<proteinExistence type="inferred from homology"/>
<dbReference type="Pfam" id="PF00005">
    <property type="entry name" value="ABC_tran"/>
    <property type="match status" value="1"/>
</dbReference>
<gene>
    <name evidence="7" type="primary">urtE</name>
    <name evidence="7" type="ORF">COMA2_90006</name>
</gene>
<dbReference type="GO" id="GO:0015658">
    <property type="term" value="F:branched-chain amino acid transmembrane transporter activity"/>
    <property type="evidence" value="ECO:0007669"/>
    <property type="project" value="TreeGrafter"/>
</dbReference>
<dbReference type="PANTHER" id="PTHR43820:SF5">
    <property type="entry name" value="HIGH-AFFINITY BRANCHED-CHAIN AMINO ACID TRANSPORT ATP-BINDING PROTEIN"/>
    <property type="match status" value="1"/>
</dbReference>
<dbReference type="GO" id="GO:0015807">
    <property type="term" value="P:L-amino acid transport"/>
    <property type="evidence" value="ECO:0007669"/>
    <property type="project" value="TreeGrafter"/>
</dbReference>